<dbReference type="PROSITE" id="PS00678">
    <property type="entry name" value="WD_REPEATS_1"/>
    <property type="match status" value="1"/>
</dbReference>
<dbReference type="PANTHER" id="PTHR22846">
    <property type="entry name" value="WD40 REPEAT PROTEIN"/>
    <property type="match status" value="1"/>
</dbReference>
<dbReference type="InterPro" id="IPR001680">
    <property type="entry name" value="WD40_rpt"/>
</dbReference>
<dbReference type="SUPFAM" id="SSF50978">
    <property type="entry name" value="WD40 repeat-like"/>
    <property type="match status" value="1"/>
</dbReference>
<dbReference type="InterPro" id="IPR015943">
    <property type="entry name" value="WD40/YVTN_repeat-like_dom_sf"/>
</dbReference>
<sequence>MKKLQRASVRIDHKNLSSRRRHNIDDKRRGSPLIPSIVPILKSYEVFVCAFNPVKQSILATGSKDAVVNLWDLPLPTSFEFARGSTAVQRLEDFVNGDQGDLTAVHWNSKGTLLAIGSYDSVLCVFTGHLYFSHTQHQGPIFTVKFSRNGQWLLTASLDGTACLWDVEAKELNIQYRAHTERCAFSTTDCCLNVVWISDILFASCSADQSIHIMQVGKIEPVQTLSGHTNEINQIECNPSGTRLASCSDDLTARIGKIDHIFASGEVYYTRAVHRRSLQPVVLSGHIHPLSSIGWCPNHPAGTNEIVVT</sequence>
<keyword evidence="4" id="KW-0539">Nucleus</keyword>
<protein>
    <submittedName>
        <fullName evidence="6">F-box-like/WD repeat-containing protein TBL1Y</fullName>
    </submittedName>
</protein>
<reference evidence="6" key="1">
    <citation type="submission" date="2020-05" db="EMBL/GenBank/DDBJ databases">
        <title>Mycena genomes resolve the evolution of fungal bioluminescence.</title>
        <authorList>
            <person name="Tsai I.J."/>
        </authorList>
    </citation>
    <scope>NUCLEOTIDE SEQUENCE</scope>
    <source>
        <strain evidence="6">CCC161011</strain>
    </source>
</reference>
<keyword evidence="7" id="KW-1185">Reference proteome</keyword>
<dbReference type="PROSITE" id="PS50082">
    <property type="entry name" value="WD_REPEATS_2"/>
    <property type="match status" value="2"/>
</dbReference>
<keyword evidence="3" id="KW-0677">Repeat</keyword>
<dbReference type="Proteomes" id="UP000620124">
    <property type="component" value="Unassembled WGS sequence"/>
</dbReference>
<dbReference type="AlphaFoldDB" id="A0A8H6YDF0"/>
<dbReference type="InterPro" id="IPR019775">
    <property type="entry name" value="WD40_repeat_CS"/>
</dbReference>
<dbReference type="Gene3D" id="2.130.10.10">
    <property type="entry name" value="YVTN repeat-like/Quinoprotein amine dehydrogenase"/>
    <property type="match status" value="1"/>
</dbReference>
<dbReference type="InterPro" id="IPR045183">
    <property type="entry name" value="Ebi-like"/>
</dbReference>
<evidence type="ECO:0000256" key="3">
    <source>
        <dbReference type="ARBA" id="ARBA00022737"/>
    </source>
</evidence>
<dbReference type="SMART" id="SM00320">
    <property type="entry name" value="WD40"/>
    <property type="match status" value="5"/>
</dbReference>
<dbReference type="PROSITE" id="PS50294">
    <property type="entry name" value="WD_REPEATS_REGION"/>
    <property type="match status" value="1"/>
</dbReference>
<evidence type="ECO:0000256" key="5">
    <source>
        <dbReference type="PROSITE-ProRule" id="PRU00221"/>
    </source>
</evidence>
<dbReference type="GO" id="GO:0003714">
    <property type="term" value="F:transcription corepressor activity"/>
    <property type="evidence" value="ECO:0007669"/>
    <property type="project" value="InterPro"/>
</dbReference>
<feature type="repeat" description="WD" evidence="5">
    <location>
        <begin position="134"/>
        <end position="175"/>
    </location>
</feature>
<dbReference type="GO" id="GO:0006357">
    <property type="term" value="P:regulation of transcription by RNA polymerase II"/>
    <property type="evidence" value="ECO:0007669"/>
    <property type="project" value="TreeGrafter"/>
</dbReference>
<comment type="subcellular location">
    <subcellularLocation>
        <location evidence="1">Nucleus</location>
    </subcellularLocation>
</comment>
<gene>
    <name evidence="6" type="ORF">MVEN_00962000</name>
</gene>
<dbReference type="InterPro" id="IPR036322">
    <property type="entry name" value="WD40_repeat_dom_sf"/>
</dbReference>
<dbReference type="EMBL" id="JACAZI010000007">
    <property type="protein sequence ID" value="KAF7356301.1"/>
    <property type="molecule type" value="Genomic_DNA"/>
</dbReference>
<dbReference type="PANTHER" id="PTHR22846:SF2">
    <property type="entry name" value="F-BOX-LIKE_WD REPEAT-CONTAINING PROTEIN EBI"/>
    <property type="match status" value="1"/>
</dbReference>
<proteinExistence type="predicted"/>
<evidence type="ECO:0000256" key="4">
    <source>
        <dbReference type="ARBA" id="ARBA00023242"/>
    </source>
</evidence>
<evidence type="ECO:0000256" key="2">
    <source>
        <dbReference type="ARBA" id="ARBA00022574"/>
    </source>
</evidence>
<accession>A0A8H6YDF0</accession>
<organism evidence="6 7">
    <name type="scientific">Mycena venus</name>
    <dbReference type="NCBI Taxonomy" id="2733690"/>
    <lineage>
        <taxon>Eukaryota</taxon>
        <taxon>Fungi</taxon>
        <taxon>Dikarya</taxon>
        <taxon>Basidiomycota</taxon>
        <taxon>Agaricomycotina</taxon>
        <taxon>Agaricomycetes</taxon>
        <taxon>Agaricomycetidae</taxon>
        <taxon>Agaricales</taxon>
        <taxon>Marasmiineae</taxon>
        <taxon>Mycenaceae</taxon>
        <taxon>Mycena</taxon>
    </lineage>
</organism>
<dbReference type="GO" id="GO:0000118">
    <property type="term" value="C:histone deacetylase complex"/>
    <property type="evidence" value="ECO:0007669"/>
    <property type="project" value="TreeGrafter"/>
</dbReference>
<evidence type="ECO:0000313" key="6">
    <source>
        <dbReference type="EMBL" id="KAF7356301.1"/>
    </source>
</evidence>
<comment type="caution">
    <text evidence="6">The sequence shown here is derived from an EMBL/GenBank/DDBJ whole genome shotgun (WGS) entry which is preliminary data.</text>
</comment>
<dbReference type="Pfam" id="PF00400">
    <property type="entry name" value="WD40"/>
    <property type="match status" value="4"/>
</dbReference>
<evidence type="ECO:0000313" key="7">
    <source>
        <dbReference type="Proteomes" id="UP000620124"/>
    </source>
</evidence>
<dbReference type="OrthoDB" id="1367865at2759"/>
<keyword evidence="2 5" id="KW-0853">WD repeat</keyword>
<name>A0A8H6YDF0_9AGAR</name>
<evidence type="ECO:0000256" key="1">
    <source>
        <dbReference type="ARBA" id="ARBA00004123"/>
    </source>
</evidence>
<feature type="repeat" description="WD" evidence="5">
    <location>
        <begin position="225"/>
        <end position="255"/>
    </location>
</feature>